<sequence>MTALLKGACSAFFRSWQLPSSEMKPLRGWPTRTSAMPWCWIAVPQCIRQSDIQLQNKCNLTSIPASLVFILDFPHGDDLPKSHVLARLWLLSGCHFHQMNGLPSAHNVSSLSPPFPSTTQYLIRYPSTAVGPMARCEHELSSSKADDGMSGRKHPTTIPKKRRVPSPLTKPSVPGMHSPYMIWMHWTAQVTMEFPFMQCPCRLFPLLVFCGYTAHFCSCCWFWLNRYRADNANLSLASFLVV</sequence>
<dbReference type="AlphaFoldDB" id="A0AAE0PFI2"/>
<evidence type="ECO:0000313" key="4">
    <source>
        <dbReference type="Proteomes" id="UP001281003"/>
    </source>
</evidence>
<evidence type="ECO:0000256" key="1">
    <source>
        <dbReference type="SAM" id="MobiDB-lite"/>
    </source>
</evidence>
<keyword evidence="2" id="KW-0812">Transmembrane</keyword>
<name>A0AAE0PFI2_SORBR</name>
<keyword evidence="2" id="KW-0472">Membrane</keyword>
<feature type="transmembrane region" description="Helical" evidence="2">
    <location>
        <begin position="203"/>
        <end position="224"/>
    </location>
</feature>
<dbReference type="Proteomes" id="UP001281003">
    <property type="component" value="Unassembled WGS sequence"/>
</dbReference>
<proteinExistence type="predicted"/>
<keyword evidence="2" id="KW-1133">Transmembrane helix</keyword>
<reference evidence="3" key="1">
    <citation type="journal article" date="2023" name="Mol. Phylogenet. Evol.">
        <title>Genome-scale phylogeny and comparative genomics of the fungal order Sordariales.</title>
        <authorList>
            <person name="Hensen N."/>
            <person name="Bonometti L."/>
            <person name="Westerberg I."/>
            <person name="Brannstrom I.O."/>
            <person name="Guillou S."/>
            <person name="Cros-Aarteil S."/>
            <person name="Calhoun S."/>
            <person name="Haridas S."/>
            <person name="Kuo A."/>
            <person name="Mondo S."/>
            <person name="Pangilinan J."/>
            <person name="Riley R."/>
            <person name="LaButti K."/>
            <person name="Andreopoulos B."/>
            <person name="Lipzen A."/>
            <person name="Chen C."/>
            <person name="Yan M."/>
            <person name="Daum C."/>
            <person name="Ng V."/>
            <person name="Clum A."/>
            <person name="Steindorff A."/>
            <person name="Ohm R.A."/>
            <person name="Martin F."/>
            <person name="Silar P."/>
            <person name="Natvig D.O."/>
            <person name="Lalanne C."/>
            <person name="Gautier V."/>
            <person name="Ament-Velasquez S.L."/>
            <person name="Kruys A."/>
            <person name="Hutchinson M.I."/>
            <person name="Powell A.J."/>
            <person name="Barry K."/>
            <person name="Miller A.N."/>
            <person name="Grigoriev I.V."/>
            <person name="Debuchy R."/>
            <person name="Gladieux P."/>
            <person name="Hiltunen Thoren M."/>
            <person name="Johannesson H."/>
        </authorList>
    </citation>
    <scope>NUCLEOTIDE SEQUENCE</scope>
    <source>
        <strain evidence="3">FGSC 1904</strain>
    </source>
</reference>
<evidence type="ECO:0000256" key="2">
    <source>
        <dbReference type="SAM" id="Phobius"/>
    </source>
</evidence>
<organism evidence="3 4">
    <name type="scientific">Sordaria brevicollis</name>
    <dbReference type="NCBI Taxonomy" id="83679"/>
    <lineage>
        <taxon>Eukaryota</taxon>
        <taxon>Fungi</taxon>
        <taxon>Dikarya</taxon>
        <taxon>Ascomycota</taxon>
        <taxon>Pezizomycotina</taxon>
        <taxon>Sordariomycetes</taxon>
        <taxon>Sordariomycetidae</taxon>
        <taxon>Sordariales</taxon>
        <taxon>Sordariaceae</taxon>
        <taxon>Sordaria</taxon>
    </lineage>
</organism>
<feature type="compositionally biased region" description="Basic residues" evidence="1">
    <location>
        <begin position="151"/>
        <end position="164"/>
    </location>
</feature>
<feature type="region of interest" description="Disordered" evidence="1">
    <location>
        <begin position="142"/>
        <end position="169"/>
    </location>
</feature>
<keyword evidence="4" id="KW-1185">Reference proteome</keyword>
<dbReference type="EMBL" id="JAUTDP010000005">
    <property type="protein sequence ID" value="KAK3398966.1"/>
    <property type="molecule type" value="Genomic_DNA"/>
</dbReference>
<evidence type="ECO:0000313" key="3">
    <source>
        <dbReference type="EMBL" id="KAK3398966.1"/>
    </source>
</evidence>
<gene>
    <name evidence="3" type="ORF">B0T20DRAFT_186684</name>
</gene>
<protein>
    <submittedName>
        <fullName evidence="3">Uncharacterized protein</fullName>
    </submittedName>
</protein>
<comment type="caution">
    <text evidence="3">The sequence shown here is derived from an EMBL/GenBank/DDBJ whole genome shotgun (WGS) entry which is preliminary data.</text>
</comment>
<reference evidence="3" key="2">
    <citation type="submission" date="2023-07" db="EMBL/GenBank/DDBJ databases">
        <authorList>
            <consortium name="Lawrence Berkeley National Laboratory"/>
            <person name="Haridas S."/>
            <person name="Hensen N."/>
            <person name="Bonometti L."/>
            <person name="Westerberg I."/>
            <person name="Brannstrom I.O."/>
            <person name="Guillou S."/>
            <person name="Cros-Aarteil S."/>
            <person name="Calhoun S."/>
            <person name="Kuo A."/>
            <person name="Mondo S."/>
            <person name="Pangilinan J."/>
            <person name="Riley R."/>
            <person name="LaButti K."/>
            <person name="Andreopoulos B."/>
            <person name="Lipzen A."/>
            <person name="Chen C."/>
            <person name="Yanf M."/>
            <person name="Daum C."/>
            <person name="Ng V."/>
            <person name="Clum A."/>
            <person name="Steindorff A."/>
            <person name="Ohm R."/>
            <person name="Martin F."/>
            <person name="Silar P."/>
            <person name="Natvig D."/>
            <person name="Lalanne C."/>
            <person name="Gautier V."/>
            <person name="Ament-velasquez S.L."/>
            <person name="Kruys A."/>
            <person name="Hutchinson M.I."/>
            <person name="Powell A.J."/>
            <person name="Barry K."/>
            <person name="Miller A.N."/>
            <person name="Grigoriev I.V."/>
            <person name="Debuchy R."/>
            <person name="Gladieux P."/>
            <person name="Thoren M.H."/>
            <person name="Johannesson H."/>
        </authorList>
    </citation>
    <scope>NUCLEOTIDE SEQUENCE</scope>
    <source>
        <strain evidence="3">FGSC 1904</strain>
    </source>
</reference>
<accession>A0AAE0PFI2</accession>